<gene>
    <name evidence="1" type="ORF">C1704_11040</name>
</gene>
<dbReference type="RefSeq" id="WP_104302787.1">
    <property type="nucleotide sequence ID" value="NZ_PSNX01000009.1"/>
</dbReference>
<evidence type="ECO:0000313" key="1">
    <source>
        <dbReference type="EMBL" id="PPE66189.1"/>
    </source>
</evidence>
<organism evidence="1 2">
    <name type="scientific">Caldimonas caldifontis</name>
    <dbReference type="NCBI Taxonomy" id="1452508"/>
    <lineage>
        <taxon>Bacteria</taxon>
        <taxon>Pseudomonadati</taxon>
        <taxon>Pseudomonadota</taxon>
        <taxon>Betaproteobacteria</taxon>
        <taxon>Burkholderiales</taxon>
        <taxon>Sphaerotilaceae</taxon>
        <taxon>Caldimonas</taxon>
    </lineage>
</organism>
<dbReference type="Proteomes" id="UP000238605">
    <property type="component" value="Unassembled WGS sequence"/>
</dbReference>
<dbReference type="OrthoDB" id="8812355at2"/>
<sequence length="97" mass="10563">MNGPNKTSEPPRIRLVFQLERAELPRLYDELARFHKGVKRVGRLRTLAYEGLLVQQGVLKLAGQEASDVSGSIGFDGDGAEVTNGLFEPAIDGRDGP</sequence>
<proteinExistence type="predicted"/>
<keyword evidence="2" id="KW-1185">Reference proteome</keyword>
<evidence type="ECO:0000313" key="2">
    <source>
        <dbReference type="Proteomes" id="UP000238605"/>
    </source>
</evidence>
<reference evidence="1 2" key="1">
    <citation type="submission" date="2018-02" db="EMBL/GenBank/DDBJ databases">
        <title>Reclassifiation of [Polyangium] brachysporum DSM 7029 as Guopingzhaonella breviflexa gen. nov., sp. nov., a member of the family Comamonadaceae.</title>
        <authorList>
            <person name="Tang B."/>
        </authorList>
    </citation>
    <scope>NUCLEOTIDE SEQUENCE [LARGE SCALE GENOMIC DNA]</scope>
    <source>
        <strain evidence="1 2">BCRC 80649</strain>
    </source>
</reference>
<dbReference type="AlphaFoldDB" id="A0A2S5SU03"/>
<protein>
    <submittedName>
        <fullName evidence="1">Uncharacterized protein</fullName>
    </submittedName>
</protein>
<dbReference type="EMBL" id="PSNX01000009">
    <property type="protein sequence ID" value="PPE66189.1"/>
    <property type="molecule type" value="Genomic_DNA"/>
</dbReference>
<name>A0A2S5SU03_9BURK</name>
<accession>A0A2S5SU03</accession>
<comment type="caution">
    <text evidence="1">The sequence shown here is derived from an EMBL/GenBank/DDBJ whole genome shotgun (WGS) entry which is preliminary data.</text>
</comment>